<proteinExistence type="predicted"/>
<protein>
    <recommendedName>
        <fullName evidence="1">SecDF P1 head subdomain domain-containing protein</fullName>
    </recommendedName>
</protein>
<organism evidence="2 3">
    <name type="scientific">Heminiphilus faecis</name>
    <dbReference type="NCBI Taxonomy" id="2601703"/>
    <lineage>
        <taxon>Bacteria</taxon>
        <taxon>Pseudomonadati</taxon>
        <taxon>Bacteroidota</taxon>
        <taxon>Bacteroidia</taxon>
        <taxon>Bacteroidales</taxon>
        <taxon>Muribaculaceae</taxon>
        <taxon>Heminiphilus</taxon>
    </lineage>
</organism>
<dbReference type="InterPro" id="IPR054384">
    <property type="entry name" value="SecDF_P1_head"/>
</dbReference>
<evidence type="ECO:0000313" key="3">
    <source>
        <dbReference type="Proteomes" id="UP001565200"/>
    </source>
</evidence>
<reference evidence="2 3" key="1">
    <citation type="submission" date="2024-03" db="EMBL/GenBank/DDBJ databases">
        <title>Mouse gut bacterial collection (mGBC) of GemPharmatech.</title>
        <authorList>
            <person name="He Y."/>
            <person name="Dong L."/>
            <person name="Wu D."/>
            <person name="Gao X."/>
            <person name="Lin Z."/>
        </authorList>
    </citation>
    <scope>NUCLEOTIDE SEQUENCE [LARGE SCALE GENOMIC DNA]</scope>
    <source>
        <strain evidence="2 3">54-13</strain>
    </source>
</reference>
<feature type="domain" description="SecDF P1 head subdomain" evidence="1">
    <location>
        <begin position="7"/>
        <end position="55"/>
    </location>
</feature>
<sequence length="75" mass="8357">MAVIEGRLKVDKVQKWAEATENRIGKRIGFVFNDSVIMAPTVNCRIESGGFTINSPDKVLILEIYKSLKFGKATL</sequence>
<comment type="caution">
    <text evidence="2">The sequence shown here is derived from an EMBL/GenBank/DDBJ whole genome shotgun (WGS) entry which is preliminary data.</text>
</comment>
<dbReference type="EMBL" id="JBCLPP010000020">
    <property type="protein sequence ID" value="MEY8245611.1"/>
    <property type="molecule type" value="Genomic_DNA"/>
</dbReference>
<gene>
    <name evidence="2" type="ORF">AAK873_08280</name>
</gene>
<dbReference type="Proteomes" id="UP001565200">
    <property type="component" value="Unassembled WGS sequence"/>
</dbReference>
<evidence type="ECO:0000259" key="1">
    <source>
        <dbReference type="Pfam" id="PF22599"/>
    </source>
</evidence>
<dbReference type="Pfam" id="PF22599">
    <property type="entry name" value="SecDF_P1_head"/>
    <property type="match status" value="1"/>
</dbReference>
<dbReference type="Gene3D" id="3.30.1360.200">
    <property type="match status" value="1"/>
</dbReference>
<name>A0ABV4CXT1_9BACT</name>
<evidence type="ECO:0000313" key="2">
    <source>
        <dbReference type="EMBL" id="MEY8245611.1"/>
    </source>
</evidence>
<keyword evidence="3" id="KW-1185">Reference proteome</keyword>
<accession>A0ABV4CXT1</accession>